<protein>
    <recommendedName>
        <fullName evidence="3">F-box domain-containing protein</fullName>
    </recommendedName>
</protein>
<reference evidence="2" key="2">
    <citation type="submission" date="2015-01" db="EMBL/GenBank/DDBJ databases">
        <title>Evolutionary Origins and Diversification of the Mycorrhizal Mutualists.</title>
        <authorList>
            <consortium name="DOE Joint Genome Institute"/>
            <consortium name="Mycorrhizal Genomics Consortium"/>
            <person name="Kohler A."/>
            <person name="Kuo A."/>
            <person name="Nagy L.G."/>
            <person name="Floudas D."/>
            <person name="Copeland A."/>
            <person name="Barry K.W."/>
            <person name="Cichocki N."/>
            <person name="Veneault-Fourrey C."/>
            <person name="LaButti K."/>
            <person name="Lindquist E.A."/>
            <person name="Lipzen A."/>
            <person name="Lundell T."/>
            <person name="Morin E."/>
            <person name="Murat C."/>
            <person name="Riley R."/>
            <person name="Ohm R."/>
            <person name="Sun H."/>
            <person name="Tunlid A."/>
            <person name="Henrissat B."/>
            <person name="Grigoriev I.V."/>
            <person name="Hibbett D.S."/>
            <person name="Martin F."/>
        </authorList>
    </citation>
    <scope>NUCLEOTIDE SEQUENCE [LARGE SCALE GENOMIC DNA]</scope>
    <source>
        <strain evidence="2">LaAM-08-1</strain>
    </source>
</reference>
<gene>
    <name evidence="1" type="ORF">K443DRAFT_105512</name>
</gene>
<name>A0A0C9XJ08_9AGAR</name>
<dbReference type="HOGENOM" id="CLU_538683_0_0_1"/>
<dbReference type="EMBL" id="KN838690">
    <property type="protein sequence ID" value="KIJ97546.1"/>
    <property type="molecule type" value="Genomic_DNA"/>
</dbReference>
<reference evidence="1 2" key="1">
    <citation type="submission" date="2014-04" db="EMBL/GenBank/DDBJ databases">
        <authorList>
            <consortium name="DOE Joint Genome Institute"/>
            <person name="Kuo A."/>
            <person name="Kohler A."/>
            <person name="Nagy L.G."/>
            <person name="Floudas D."/>
            <person name="Copeland A."/>
            <person name="Barry K.W."/>
            <person name="Cichocki N."/>
            <person name="Veneault-Fourrey C."/>
            <person name="LaButti K."/>
            <person name="Lindquist E.A."/>
            <person name="Lipzen A."/>
            <person name="Lundell T."/>
            <person name="Morin E."/>
            <person name="Murat C."/>
            <person name="Sun H."/>
            <person name="Tunlid A."/>
            <person name="Henrissat B."/>
            <person name="Grigoriev I.V."/>
            <person name="Hibbett D.S."/>
            <person name="Martin F."/>
            <person name="Nordberg H.P."/>
            <person name="Cantor M.N."/>
            <person name="Hua S.X."/>
        </authorList>
    </citation>
    <scope>NUCLEOTIDE SEQUENCE [LARGE SCALE GENOMIC DNA]</scope>
    <source>
        <strain evidence="1 2">LaAM-08-1</strain>
    </source>
</reference>
<organism evidence="1 2">
    <name type="scientific">Laccaria amethystina LaAM-08-1</name>
    <dbReference type="NCBI Taxonomy" id="1095629"/>
    <lineage>
        <taxon>Eukaryota</taxon>
        <taxon>Fungi</taxon>
        <taxon>Dikarya</taxon>
        <taxon>Basidiomycota</taxon>
        <taxon>Agaricomycotina</taxon>
        <taxon>Agaricomycetes</taxon>
        <taxon>Agaricomycetidae</taxon>
        <taxon>Agaricales</taxon>
        <taxon>Agaricineae</taxon>
        <taxon>Hydnangiaceae</taxon>
        <taxon>Laccaria</taxon>
    </lineage>
</organism>
<dbReference type="InterPro" id="IPR032675">
    <property type="entry name" value="LRR_dom_sf"/>
</dbReference>
<dbReference type="OrthoDB" id="3270987at2759"/>
<accession>A0A0C9XJ08</accession>
<proteinExistence type="predicted"/>
<dbReference type="Proteomes" id="UP000054477">
    <property type="component" value="Unassembled WGS sequence"/>
</dbReference>
<dbReference type="Gene3D" id="3.80.10.10">
    <property type="entry name" value="Ribonuclease Inhibitor"/>
    <property type="match status" value="1"/>
</dbReference>
<dbReference type="AlphaFoldDB" id="A0A0C9XJ08"/>
<evidence type="ECO:0000313" key="2">
    <source>
        <dbReference type="Proteomes" id="UP000054477"/>
    </source>
</evidence>
<dbReference type="Gene3D" id="1.20.1280.50">
    <property type="match status" value="1"/>
</dbReference>
<dbReference type="SUPFAM" id="SSF52047">
    <property type="entry name" value="RNI-like"/>
    <property type="match status" value="1"/>
</dbReference>
<sequence length="499" mass="56497">MVEDNLVDPFINETRPTLELLLVDTEQETARLQQEVGRLQQVAIQIKTSINRCSPISSLPPETLSRIFMLCCQPKYNTIGGVGSQGICPLRLSAVCKAWRDLAWTTSSLWSVIILIKPKPHALHLEGILASWIKRAGNQPLSIRYEAQSNDLLARLTQDTSKWMNVSMFLALESSFVIEKCKYFPLLQHLSIRVRAESPRPVIGEGYLFGFEHLDIFNAASLPKITHLHVPKFLRCLKPDLMWSQLRTFSVSTIGYEGICKILDFARFLEVFNANSLEDHYSYNPPTVIHSNLRCLVLKEVDSTVLNELLGKPDIGTPNLEDLTIEIYRGNPDSTSLSNFVASLHQLRRFRVKYDDTYNEDPDWVLKWLLNIPSLTELNVSISARASANLVSALGKPMSTEAKTEYLPLLVNFTITVDRCLDHNPTMKDIAEMLAYRSSGLSPSISRLKSALIYDAYTYQFTPEDFSTFRTASLGDLALTMVDRESLSQSWYSLFFSLI</sequence>
<evidence type="ECO:0008006" key="3">
    <source>
        <dbReference type="Google" id="ProtNLM"/>
    </source>
</evidence>
<keyword evidence="2" id="KW-1185">Reference proteome</keyword>
<evidence type="ECO:0000313" key="1">
    <source>
        <dbReference type="EMBL" id="KIJ97546.1"/>
    </source>
</evidence>